<protein>
    <recommendedName>
        <fullName evidence="3">DUF3800 domain-containing protein</fullName>
    </recommendedName>
</protein>
<comment type="caution">
    <text evidence="1">The sequence shown here is derived from an EMBL/GenBank/DDBJ whole genome shotgun (WGS) entry which is preliminary data.</text>
</comment>
<name>A0A1F5J8I2_9BACT</name>
<reference evidence="1 2" key="1">
    <citation type="journal article" date="2016" name="Nat. Commun.">
        <title>Thousands of microbial genomes shed light on interconnected biogeochemical processes in an aquifer system.</title>
        <authorList>
            <person name="Anantharaman K."/>
            <person name="Brown C.T."/>
            <person name="Hug L.A."/>
            <person name="Sharon I."/>
            <person name="Castelle C.J."/>
            <person name="Probst A.J."/>
            <person name="Thomas B.C."/>
            <person name="Singh A."/>
            <person name="Wilkins M.J."/>
            <person name="Karaoz U."/>
            <person name="Brodie E.L."/>
            <person name="Williams K.H."/>
            <person name="Hubbard S.S."/>
            <person name="Banfield J.F."/>
        </authorList>
    </citation>
    <scope>NUCLEOTIDE SEQUENCE [LARGE SCALE GENOMIC DNA]</scope>
</reference>
<organism evidence="1 2">
    <name type="scientific">Candidatus Daviesbacteria bacterium RIFCSPHIGHO2_02_FULL_39_12</name>
    <dbReference type="NCBI Taxonomy" id="1797770"/>
    <lineage>
        <taxon>Bacteria</taxon>
        <taxon>Candidatus Daviesiibacteriota</taxon>
    </lineage>
</organism>
<accession>A0A1F5J8I2</accession>
<evidence type="ECO:0000313" key="2">
    <source>
        <dbReference type="Proteomes" id="UP000177042"/>
    </source>
</evidence>
<dbReference type="Proteomes" id="UP000177042">
    <property type="component" value="Unassembled WGS sequence"/>
</dbReference>
<evidence type="ECO:0000313" key="1">
    <source>
        <dbReference type="EMBL" id="OGE24945.1"/>
    </source>
</evidence>
<gene>
    <name evidence="1" type="ORF">A3C26_00365</name>
</gene>
<dbReference type="AlphaFoldDB" id="A0A1F5J8I2"/>
<proteinExistence type="predicted"/>
<sequence length="76" mass="8758">MVIKKLYCYVDETGQDTKGDIFIVSVIISAQAQEEIAEFIKEIEKSSGKSQFKWGRAVLKQRLEFINKIFNQGKRS</sequence>
<evidence type="ECO:0008006" key="3">
    <source>
        <dbReference type="Google" id="ProtNLM"/>
    </source>
</evidence>
<dbReference type="EMBL" id="MFCX01000036">
    <property type="protein sequence ID" value="OGE24945.1"/>
    <property type="molecule type" value="Genomic_DNA"/>
</dbReference>